<reference evidence="2 3" key="1">
    <citation type="journal article" date="2024" name="Plant J.">
        <title>Genome sequences and population genomics reveal climatic adaptation and genomic divergence between two closely related sweetgum species.</title>
        <authorList>
            <person name="Xu W.Q."/>
            <person name="Ren C.Q."/>
            <person name="Zhang X.Y."/>
            <person name="Comes H.P."/>
            <person name="Liu X.H."/>
            <person name="Li Y.G."/>
            <person name="Kettle C.J."/>
            <person name="Jalonen R."/>
            <person name="Gaisberger H."/>
            <person name="Ma Y.Z."/>
            <person name="Qiu Y.X."/>
        </authorList>
    </citation>
    <scope>NUCLEOTIDE SEQUENCE [LARGE SCALE GENOMIC DNA]</scope>
    <source>
        <strain evidence="2">Hangzhou</strain>
    </source>
</reference>
<dbReference type="AlphaFoldDB" id="A0AAP0RZ50"/>
<comment type="caution">
    <text evidence="2">The sequence shown here is derived from an EMBL/GenBank/DDBJ whole genome shotgun (WGS) entry which is preliminary data.</text>
</comment>
<evidence type="ECO:0000313" key="3">
    <source>
        <dbReference type="Proteomes" id="UP001415857"/>
    </source>
</evidence>
<name>A0AAP0RZ50_LIQFO</name>
<accession>A0AAP0RZ50</accession>
<dbReference type="EMBL" id="JBBPBK010000006">
    <property type="protein sequence ID" value="KAK9283730.1"/>
    <property type="molecule type" value="Genomic_DNA"/>
</dbReference>
<keyword evidence="3" id="KW-1185">Reference proteome</keyword>
<feature type="region of interest" description="Disordered" evidence="1">
    <location>
        <begin position="36"/>
        <end position="65"/>
    </location>
</feature>
<evidence type="ECO:0000256" key="1">
    <source>
        <dbReference type="SAM" id="MobiDB-lite"/>
    </source>
</evidence>
<dbReference type="Proteomes" id="UP001415857">
    <property type="component" value="Unassembled WGS sequence"/>
</dbReference>
<feature type="region of interest" description="Disordered" evidence="1">
    <location>
        <begin position="1"/>
        <end position="23"/>
    </location>
</feature>
<proteinExistence type="predicted"/>
<sequence>MNNSVSDHSFYIESEDDDEEKVYNKRKPMGTIRILQPKSSRRSNPVLTTPHGPRVTDEIKLVSAL</sequence>
<gene>
    <name evidence="2" type="ORF">L1049_011980</name>
</gene>
<organism evidence="2 3">
    <name type="scientific">Liquidambar formosana</name>
    <name type="common">Formosan gum</name>
    <dbReference type="NCBI Taxonomy" id="63359"/>
    <lineage>
        <taxon>Eukaryota</taxon>
        <taxon>Viridiplantae</taxon>
        <taxon>Streptophyta</taxon>
        <taxon>Embryophyta</taxon>
        <taxon>Tracheophyta</taxon>
        <taxon>Spermatophyta</taxon>
        <taxon>Magnoliopsida</taxon>
        <taxon>eudicotyledons</taxon>
        <taxon>Gunneridae</taxon>
        <taxon>Pentapetalae</taxon>
        <taxon>Saxifragales</taxon>
        <taxon>Altingiaceae</taxon>
        <taxon>Liquidambar</taxon>
    </lineage>
</organism>
<evidence type="ECO:0000313" key="2">
    <source>
        <dbReference type="EMBL" id="KAK9283730.1"/>
    </source>
</evidence>
<feature type="compositionally biased region" description="Basic and acidic residues" evidence="1">
    <location>
        <begin position="54"/>
        <end position="65"/>
    </location>
</feature>
<protein>
    <submittedName>
        <fullName evidence="2">Uncharacterized protein</fullName>
    </submittedName>
</protein>